<dbReference type="EMBL" id="JAVHJL010000007">
    <property type="protein sequence ID" value="KAK6499958.1"/>
    <property type="molecule type" value="Genomic_DNA"/>
</dbReference>
<organism evidence="3 4">
    <name type="scientific">Arthrobotrys musiformis</name>
    <dbReference type="NCBI Taxonomy" id="47236"/>
    <lineage>
        <taxon>Eukaryota</taxon>
        <taxon>Fungi</taxon>
        <taxon>Dikarya</taxon>
        <taxon>Ascomycota</taxon>
        <taxon>Pezizomycotina</taxon>
        <taxon>Orbiliomycetes</taxon>
        <taxon>Orbiliales</taxon>
        <taxon>Orbiliaceae</taxon>
        <taxon>Arthrobotrys</taxon>
    </lineage>
</organism>
<evidence type="ECO:0000313" key="3">
    <source>
        <dbReference type="EMBL" id="KAK6499958.1"/>
    </source>
</evidence>
<evidence type="ECO:0000256" key="1">
    <source>
        <dbReference type="SAM" id="Coils"/>
    </source>
</evidence>
<feature type="coiled-coil region" evidence="1">
    <location>
        <begin position="174"/>
        <end position="218"/>
    </location>
</feature>
<protein>
    <submittedName>
        <fullName evidence="3">Uncharacterized protein</fullName>
    </submittedName>
</protein>
<evidence type="ECO:0000256" key="2">
    <source>
        <dbReference type="SAM" id="MobiDB-lite"/>
    </source>
</evidence>
<gene>
    <name evidence="3" type="ORF">TWF481_010314</name>
</gene>
<comment type="caution">
    <text evidence="3">The sequence shown here is derived from an EMBL/GenBank/DDBJ whole genome shotgun (WGS) entry which is preliminary data.</text>
</comment>
<keyword evidence="4" id="KW-1185">Reference proteome</keyword>
<feature type="region of interest" description="Disordered" evidence="2">
    <location>
        <begin position="1"/>
        <end position="29"/>
    </location>
</feature>
<accession>A0AAV9W2T0</accession>
<feature type="compositionally biased region" description="Basic and acidic residues" evidence="2">
    <location>
        <begin position="1"/>
        <end position="23"/>
    </location>
</feature>
<dbReference type="AlphaFoldDB" id="A0AAV9W2T0"/>
<keyword evidence="1" id="KW-0175">Coiled coil</keyword>
<name>A0AAV9W2T0_9PEZI</name>
<sequence length="419" mass="48174">MSDANRIRDAQRKENAERAEKSKGKILGTEADEELETLVNEFKERSNQFQLQYQVYNREYEKHTQELDKIPTQIEKIQDTLKDGMEQVRKAAAALAYYPVETEPQAGGSQNPFLEHFENALKILLGAGEEAAAEFQRLGALHVYVVDLTSRSLVFLDENEKLSKEVSLELNHREEELIRQKPQLEESRKALEQLRDYFKKLDKKLDSVDKMIEKLNNLPIGSKHAADKAGLPRDMSSYYRAIQIVQEEISLVYKRTEQLNYRITHVQDARNVMQRVQKFSSLLEERLRSLVKRLVLLEEQLPALKRGFCLATRTARCLGVLSEGISQRYTKREDYATGILEIVVATLFLASMEACARSILKELTACTKMGSLSADMQSKIYATDREITKAMLALNMDPDKKSREDAKRRAKQRFLGLYD</sequence>
<evidence type="ECO:0000313" key="4">
    <source>
        <dbReference type="Proteomes" id="UP001370758"/>
    </source>
</evidence>
<reference evidence="3 4" key="1">
    <citation type="submission" date="2023-08" db="EMBL/GenBank/DDBJ databases">
        <authorList>
            <person name="Palmer J.M."/>
        </authorList>
    </citation>
    <scope>NUCLEOTIDE SEQUENCE [LARGE SCALE GENOMIC DNA]</scope>
    <source>
        <strain evidence="3 4">TWF481</strain>
    </source>
</reference>
<feature type="coiled-coil region" evidence="1">
    <location>
        <begin position="39"/>
        <end position="66"/>
    </location>
</feature>
<proteinExistence type="predicted"/>
<dbReference type="Proteomes" id="UP001370758">
    <property type="component" value="Unassembled WGS sequence"/>
</dbReference>